<protein>
    <submittedName>
        <fullName evidence="1">Uncharacterized protein</fullName>
    </submittedName>
</protein>
<proteinExistence type="predicted"/>
<reference evidence="1" key="1">
    <citation type="submission" date="2014-12" db="EMBL/GenBank/DDBJ databases">
        <title>Insight into the proteome of Arion vulgaris.</title>
        <authorList>
            <person name="Aradska J."/>
            <person name="Bulat T."/>
            <person name="Smidak R."/>
            <person name="Sarate P."/>
            <person name="Gangsoo J."/>
            <person name="Sialana F."/>
            <person name="Bilban M."/>
            <person name="Lubec G."/>
        </authorList>
    </citation>
    <scope>NUCLEOTIDE SEQUENCE</scope>
    <source>
        <tissue evidence="1">Skin</tissue>
    </source>
</reference>
<organism evidence="1">
    <name type="scientific">Arion vulgaris</name>
    <dbReference type="NCBI Taxonomy" id="1028688"/>
    <lineage>
        <taxon>Eukaryota</taxon>
        <taxon>Metazoa</taxon>
        <taxon>Spiralia</taxon>
        <taxon>Lophotrochozoa</taxon>
        <taxon>Mollusca</taxon>
        <taxon>Gastropoda</taxon>
        <taxon>Heterobranchia</taxon>
        <taxon>Euthyneura</taxon>
        <taxon>Panpulmonata</taxon>
        <taxon>Eupulmonata</taxon>
        <taxon>Stylommatophora</taxon>
        <taxon>Helicina</taxon>
        <taxon>Arionoidea</taxon>
        <taxon>Arionidae</taxon>
        <taxon>Arion</taxon>
    </lineage>
</organism>
<name>A0A0B7AC96_9EUPU</name>
<dbReference type="AlphaFoldDB" id="A0A0B7AC96"/>
<accession>A0A0B7AC96</accession>
<evidence type="ECO:0000313" key="1">
    <source>
        <dbReference type="EMBL" id="CEK78373.1"/>
    </source>
</evidence>
<sequence length="73" mass="8308">KKDIFPSKVQNIDIFTDSMSALQSLEGNGHCKCEPYQPYLDIDTSLILSYDNTITMQWISGHSNVPEKDRQVC</sequence>
<gene>
    <name evidence="1" type="primary">ORF109799</name>
</gene>
<dbReference type="Gene3D" id="3.30.420.10">
    <property type="entry name" value="Ribonuclease H-like superfamily/Ribonuclease H"/>
    <property type="match status" value="1"/>
</dbReference>
<dbReference type="EMBL" id="HACG01031508">
    <property type="protein sequence ID" value="CEK78373.1"/>
    <property type="molecule type" value="Transcribed_RNA"/>
</dbReference>
<dbReference type="InterPro" id="IPR036397">
    <property type="entry name" value="RNaseH_sf"/>
</dbReference>
<feature type="non-terminal residue" evidence="1">
    <location>
        <position position="1"/>
    </location>
</feature>
<dbReference type="GO" id="GO:0003676">
    <property type="term" value="F:nucleic acid binding"/>
    <property type="evidence" value="ECO:0007669"/>
    <property type="project" value="InterPro"/>
</dbReference>